<comment type="caution">
    <text evidence="2">The sequence shown here is derived from an EMBL/GenBank/DDBJ whole genome shotgun (WGS) entry which is preliminary data.</text>
</comment>
<keyword evidence="1" id="KW-0472">Membrane</keyword>
<feature type="non-terminal residue" evidence="2">
    <location>
        <position position="109"/>
    </location>
</feature>
<keyword evidence="1" id="KW-0812">Transmembrane</keyword>
<evidence type="ECO:0000313" key="2">
    <source>
        <dbReference type="EMBL" id="GAI42938.1"/>
    </source>
</evidence>
<sequence>MTMSELITVIISTIGGSAILIGAVAWVVKSVINHALSRDIEKFKLILQNESQQELMRLQSSLQLHEFEHQIRFSQLHERLGIATIEVYDRLKRLYAEVKEALSILSMDS</sequence>
<evidence type="ECO:0000256" key="1">
    <source>
        <dbReference type="SAM" id="Phobius"/>
    </source>
</evidence>
<gene>
    <name evidence="2" type="ORF">S06H3_48549</name>
</gene>
<proteinExistence type="predicted"/>
<accession>X1NH40</accession>
<dbReference type="AlphaFoldDB" id="X1NH40"/>
<dbReference type="EMBL" id="BARV01030577">
    <property type="protein sequence ID" value="GAI42938.1"/>
    <property type="molecule type" value="Genomic_DNA"/>
</dbReference>
<feature type="transmembrane region" description="Helical" evidence="1">
    <location>
        <begin position="6"/>
        <end position="28"/>
    </location>
</feature>
<reference evidence="2" key="1">
    <citation type="journal article" date="2014" name="Front. Microbiol.">
        <title>High frequency of phylogenetically diverse reductive dehalogenase-homologous genes in deep subseafloor sedimentary metagenomes.</title>
        <authorList>
            <person name="Kawai M."/>
            <person name="Futagami T."/>
            <person name="Toyoda A."/>
            <person name="Takaki Y."/>
            <person name="Nishi S."/>
            <person name="Hori S."/>
            <person name="Arai W."/>
            <person name="Tsubouchi T."/>
            <person name="Morono Y."/>
            <person name="Uchiyama I."/>
            <person name="Ito T."/>
            <person name="Fujiyama A."/>
            <person name="Inagaki F."/>
            <person name="Takami H."/>
        </authorList>
    </citation>
    <scope>NUCLEOTIDE SEQUENCE</scope>
    <source>
        <strain evidence="2">Expedition CK06-06</strain>
    </source>
</reference>
<keyword evidence="1" id="KW-1133">Transmembrane helix</keyword>
<name>X1NH40_9ZZZZ</name>
<organism evidence="2">
    <name type="scientific">marine sediment metagenome</name>
    <dbReference type="NCBI Taxonomy" id="412755"/>
    <lineage>
        <taxon>unclassified sequences</taxon>
        <taxon>metagenomes</taxon>
        <taxon>ecological metagenomes</taxon>
    </lineage>
</organism>
<protein>
    <submittedName>
        <fullName evidence="2">Uncharacterized protein</fullName>
    </submittedName>
</protein>